<feature type="chain" id="PRO_5002002782" evidence="8">
    <location>
        <begin position="24"/>
        <end position="479"/>
    </location>
</feature>
<dbReference type="Gene3D" id="3.20.20.80">
    <property type="entry name" value="Glycosidases"/>
    <property type="match status" value="1"/>
</dbReference>
<accession>A0A0A2M2L7</accession>
<dbReference type="InterPro" id="IPR024361">
    <property type="entry name" value="BACON"/>
</dbReference>
<dbReference type="Pfam" id="PF00150">
    <property type="entry name" value="Cellulase"/>
    <property type="match status" value="1"/>
</dbReference>
<evidence type="ECO:0000259" key="10">
    <source>
        <dbReference type="Pfam" id="PF13004"/>
    </source>
</evidence>
<dbReference type="RefSeq" id="WP_020214441.1">
    <property type="nucleotide sequence ID" value="NZ_JRLX01000015.1"/>
</dbReference>
<evidence type="ECO:0000256" key="3">
    <source>
        <dbReference type="ARBA" id="ARBA00023001"/>
    </source>
</evidence>
<keyword evidence="6" id="KW-0624">Polysaccharide degradation</keyword>
<keyword evidence="2 7" id="KW-0378">Hydrolase</keyword>
<name>A0A0A2M2L7_9FLAO</name>
<evidence type="ECO:0000313" key="12">
    <source>
        <dbReference type="Proteomes" id="UP000030152"/>
    </source>
</evidence>
<dbReference type="Pfam" id="PF13004">
    <property type="entry name" value="BACON"/>
    <property type="match status" value="1"/>
</dbReference>
<sequence>MKKNTLFKTLLLLVIFAGSVACSDDDKKSGREAIEFAVTPETIQFNAIGGNSIINIHVNGNDDWTIENSTDWLTISETAGKGVGHAGLVVAANETTDERTATITVTSGTETRPVTIRQSGDTSTIIVYDIAPDATNMSDMTSVQLTADMGTGWNLGNTLEAIGGETAWGNPMANRQLIDGVKAAGFNTIRIPVSWSNFSDEANFTINPTWINRVQQVVDYAIANDMYVIMNEHWDNGWMQPTYAQQTYVNNRLAKMWKQIATHFRDYDYHLIFAGSNEVMVTDNYGTPTAEYYTVQNSFNQTFITAVRTTGGRNAFRYLAVQGFNTNIDHTVNFAVIPEDVTPTRLLMEVHFYDPFNFTLVDANTITQWGTNATDPASTETWANEAYVDTQFQRMKTNFIDRGVGVILGEYGAISRTDVAGHEAFRTYWIEYVSTSARNYGLVPVWWDAGLPQNNHTMGLFDRNTGAVAHQNIVDAILP</sequence>
<organism evidence="11 12">
    <name type="scientific">Flavobacterium rivuli WB 3.3-2 = DSM 21788</name>
    <dbReference type="NCBI Taxonomy" id="1121895"/>
    <lineage>
        <taxon>Bacteria</taxon>
        <taxon>Pseudomonadati</taxon>
        <taxon>Bacteroidota</taxon>
        <taxon>Flavobacteriia</taxon>
        <taxon>Flavobacteriales</taxon>
        <taxon>Flavobacteriaceae</taxon>
        <taxon>Flavobacterium</taxon>
    </lineage>
</organism>
<feature type="signal peptide" evidence="8">
    <location>
        <begin position="1"/>
        <end position="23"/>
    </location>
</feature>
<keyword evidence="4" id="KW-0119">Carbohydrate metabolism</keyword>
<evidence type="ECO:0000256" key="2">
    <source>
        <dbReference type="ARBA" id="ARBA00022801"/>
    </source>
</evidence>
<dbReference type="GO" id="GO:0009986">
    <property type="term" value="C:cell surface"/>
    <property type="evidence" value="ECO:0007669"/>
    <property type="project" value="TreeGrafter"/>
</dbReference>
<dbReference type="InterPro" id="IPR001547">
    <property type="entry name" value="Glyco_hydro_5"/>
</dbReference>
<dbReference type="InterPro" id="IPR013783">
    <property type="entry name" value="Ig-like_fold"/>
</dbReference>
<dbReference type="EMBL" id="JRLX01000015">
    <property type="protein sequence ID" value="KGO85861.1"/>
    <property type="molecule type" value="Genomic_DNA"/>
</dbReference>
<evidence type="ECO:0000256" key="4">
    <source>
        <dbReference type="ARBA" id="ARBA00023277"/>
    </source>
</evidence>
<evidence type="ECO:0000313" key="11">
    <source>
        <dbReference type="EMBL" id="KGO85861.1"/>
    </source>
</evidence>
<keyword evidence="3" id="KW-0136">Cellulose degradation</keyword>
<reference evidence="11 12" key="1">
    <citation type="submission" date="2013-09" db="EMBL/GenBank/DDBJ databases">
        <authorList>
            <person name="Zeng Z."/>
            <person name="Chen C."/>
        </authorList>
    </citation>
    <scope>NUCLEOTIDE SEQUENCE [LARGE SCALE GENOMIC DNA]</scope>
    <source>
        <strain evidence="11 12">WB 3.3-2</strain>
    </source>
</reference>
<dbReference type="PROSITE" id="PS51257">
    <property type="entry name" value="PROKAR_LIPOPROTEIN"/>
    <property type="match status" value="1"/>
</dbReference>
<keyword evidence="12" id="KW-1185">Reference proteome</keyword>
<keyword evidence="8" id="KW-0732">Signal</keyword>
<evidence type="ECO:0000259" key="9">
    <source>
        <dbReference type="Pfam" id="PF00150"/>
    </source>
</evidence>
<keyword evidence="5 7" id="KW-0326">Glycosidase</keyword>
<dbReference type="GO" id="GO:0030245">
    <property type="term" value="P:cellulose catabolic process"/>
    <property type="evidence" value="ECO:0007669"/>
    <property type="project" value="UniProtKB-KW"/>
</dbReference>
<dbReference type="OrthoDB" id="9800955at2"/>
<dbReference type="GO" id="GO:0008422">
    <property type="term" value="F:beta-glucosidase activity"/>
    <property type="evidence" value="ECO:0007669"/>
    <property type="project" value="TreeGrafter"/>
</dbReference>
<protein>
    <submittedName>
        <fullName evidence="11">Glycosyl hydrolase family 5</fullName>
    </submittedName>
</protein>
<feature type="domain" description="Glycoside hydrolase family 5" evidence="9">
    <location>
        <begin position="159"/>
        <end position="449"/>
    </location>
</feature>
<dbReference type="CDD" id="cd14948">
    <property type="entry name" value="BACON"/>
    <property type="match status" value="1"/>
</dbReference>
<evidence type="ECO:0000256" key="5">
    <source>
        <dbReference type="ARBA" id="ARBA00023295"/>
    </source>
</evidence>
<comment type="caution">
    <text evidence="11">The sequence shown here is derived from an EMBL/GenBank/DDBJ whole genome shotgun (WGS) entry which is preliminary data.</text>
</comment>
<evidence type="ECO:0000256" key="6">
    <source>
        <dbReference type="ARBA" id="ARBA00023326"/>
    </source>
</evidence>
<comment type="similarity">
    <text evidence="1 7">Belongs to the glycosyl hydrolase 5 (cellulase A) family.</text>
</comment>
<dbReference type="PANTHER" id="PTHR31297">
    <property type="entry name" value="GLUCAN ENDO-1,6-BETA-GLUCOSIDASE B"/>
    <property type="match status" value="1"/>
</dbReference>
<dbReference type="eggNOG" id="COG2730">
    <property type="taxonomic scope" value="Bacteria"/>
</dbReference>
<dbReference type="Proteomes" id="UP000030152">
    <property type="component" value="Unassembled WGS sequence"/>
</dbReference>
<evidence type="ECO:0000256" key="1">
    <source>
        <dbReference type="ARBA" id="ARBA00005641"/>
    </source>
</evidence>
<gene>
    <name evidence="11" type="ORF">Q765_13550</name>
</gene>
<dbReference type="PANTHER" id="PTHR31297:SF41">
    <property type="entry name" value="ENDOGLUCANASE, PUTATIVE (AFU_ORTHOLOGUE AFUA_5G01830)-RELATED"/>
    <property type="match status" value="1"/>
</dbReference>
<dbReference type="InterPro" id="IPR050386">
    <property type="entry name" value="Glycosyl_hydrolase_5"/>
</dbReference>
<evidence type="ECO:0000256" key="8">
    <source>
        <dbReference type="SAM" id="SignalP"/>
    </source>
</evidence>
<dbReference type="Gene3D" id="2.60.40.10">
    <property type="entry name" value="Immunoglobulins"/>
    <property type="match status" value="1"/>
</dbReference>
<dbReference type="AlphaFoldDB" id="A0A0A2M2L7"/>
<proteinExistence type="inferred from homology"/>
<dbReference type="SUPFAM" id="SSF51445">
    <property type="entry name" value="(Trans)glycosidases"/>
    <property type="match status" value="1"/>
</dbReference>
<dbReference type="GO" id="GO:0005576">
    <property type="term" value="C:extracellular region"/>
    <property type="evidence" value="ECO:0007669"/>
    <property type="project" value="TreeGrafter"/>
</dbReference>
<feature type="domain" description="BACON" evidence="10">
    <location>
        <begin position="63"/>
        <end position="118"/>
    </location>
</feature>
<dbReference type="STRING" id="1121895.GCA_000378485_03268"/>
<evidence type="ECO:0000256" key="7">
    <source>
        <dbReference type="RuleBase" id="RU361153"/>
    </source>
</evidence>
<dbReference type="InterPro" id="IPR017853">
    <property type="entry name" value="GH"/>
</dbReference>